<dbReference type="PANTHER" id="PTHR48111">
    <property type="entry name" value="REGULATOR OF RPOS"/>
    <property type="match status" value="1"/>
</dbReference>
<organism evidence="11 12">
    <name type="scientific">Comamonas kerstersii</name>
    <dbReference type="NCBI Taxonomy" id="225992"/>
    <lineage>
        <taxon>Bacteria</taxon>
        <taxon>Pseudomonadati</taxon>
        <taxon>Pseudomonadota</taxon>
        <taxon>Betaproteobacteria</taxon>
        <taxon>Burkholderiales</taxon>
        <taxon>Comamonadaceae</taxon>
        <taxon>Comamonas</taxon>
    </lineage>
</organism>
<dbReference type="STRING" id="225992.B5M06_00770"/>
<sequence>MKNILLIEDDTEIAQYICENLLSTEYSITHITNGSEGLKAALSQPWDVVLLDRMLPNEVDGLDILKAMRAMGHQWPVIVVSALGQTEERVRCLKAGADDYLPKPFLMEELEARIEAVMRRSNSTAQEQAHTLTLGNLRIDLLKHTVHRGEEKIPLNTREFKLLAYLIKNAGQTVTRSMVLENIWEYDFQPETNIIDVHISHLRQKIDGKNGPSVIRTVRGVGYSIDIPTP</sequence>
<feature type="domain" description="Response regulatory" evidence="8">
    <location>
        <begin position="3"/>
        <end position="118"/>
    </location>
</feature>
<dbReference type="GO" id="GO:0000156">
    <property type="term" value="F:phosphorelay response regulator activity"/>
    <property type="evidence" value="ECO:0007669"/>
    <property type="project" value="TreeGrafter"/>
</dbReference>
<evidence type="ECO:0000313" key="12">
    <source>
        <dbReference type="Proteomes" id="UP000053300"/>
    </source>
</evidence>
<evidence type="ECO:0000256" key="7">
    <source>
        <dbReference type="PROSITE-ProRule" id="PRU01091"/>
    </source>
</evidence>
<evidence type="ECO:0000256" key="1">
    <source>
        <dbReference type="ARBA" id="ARBA00022553"/>
    </source>
</evidence>
<dbReference type="EMBL" id="LPXH01000018">
    <property type="protein sequence ID" value="KUF41848.1"/>
    <property type="molecule type" value="Genomic_DNA"/>
</dbReference>
<dbReference type="OrthoDB" id="9802426at2"/>
<evidence type="ECO:0000256" key="3">
    <source>
        <dbReference type="ARBA" id="ARBA00023015"/>
    </source>
</evidence>
<dbReference type="Gene3D" id="3.40.50.2300">
    <property type="match status" value="1"/>
</dbReference>
<evidence type="ECO:0000256" key="4">
    <source>
        <dbReference type="ARBA" id="ARBA00023125"/>
    </source>
</evidence>
<dbReference type="InterPro" id="IPR001867">
    <property type="entry name" value="OmpR/PhoB-type_DNA-bd"/>
</dbReference>
<keyword evidence="5" id="KW-0804">Transcription</keyword>
<keyword evidence="12" id="KW-1185">Reference proteome</keyword>
<dbReference type="Gene3D" id="1.10.10.10">
    <property type="entry name" value="Winged helix-like DNA-binding domain superfamily/Winged helix DNA-binding domain"/>
    <property type="match status" value="1"/>
</dbReference>
<dbReference type="InterPro" id="IPR001789">
    <property type="entry name" value="Sig_transdc_resp-reg_receiver"/>
</dbReference>
<dbReference type="PROSITE" id="PS51755">
    <property type="entry name" value="OMPR_PHOB"/>
    <property type="match status" value="1"/>
</dbReference>
<dbReference type="GO" id="GO:0032993">
    <property type="term" value="C:protein-DNA complex"/>
    <property type="evidence" value="ECO:0007669"/>
    <property type="project" value="TreeGrafter"/>
</dbReference>
<keyword evidence="3" id="KW-0805">Transcription regulation</keyword>
<accession>A0A1V3TQY9</accession>
<dbReference type="InterPro" id="IPR036388">
    <property type="entry name" value="WH-like_DNA-bd_sf"/>
</dbReference>
<evidence type="ECO:0000313" key="11">
    <source>
        <dbReference type="EMBL" id="KUF41848.1"/>
    </source>
</evidence>
<proteinExistence type="predicted"/>
<evidence type="ECO:0000256" key="5">
    <source>
        <dbReference type="ARBA" id="ARBA00023163"/>
    </source>
</evidence>
<dbReference type="GO" id="GO:0005829">
    <property type="term" value="C:cytosol"/>
    <property type="evidence" value="ECO:0007669"/>
    <property type="project" value="TreeGrafter"/>
</dbReference>
<keyword evidence="1 6" id="KW-0597">Phosphoprotein</keyword>
<dbReference type="InterPro" id="IPR011006">
    <property type="entry name" value="CheY-like_superfamily"/>
</dbReference>
<dbReference type="SUPFAM" id="SSF52172">
    <property type="entry name" value="CheY-like"/>
    <property type="match status" value="1"/>
</dbReference>
<evidence type="ECO:0000313" key="13">
    <source>
        <dbReference type="Proteomes" id="UP000242792"/>
    </source>
</evidence>
<dbReference type="GO" id="GO:0000976">
    <property type="term" value="F:transcription cis-regulatory region binding"/>
    <property type="evidence" value="ECO:0007669"/>
    <property type="project" value="TreeGrafter"/>
</dbReference>
<feature type="DNA-binding region" description="OmpR/PhoB-type" evidence="7">
    <location>
        <begin position="129"/>
        <end position="227"/>
    </location>
</feature>
<dbReference type="PANTHER" id="PTHR48111:SF76">
    <property type="entry name" value="TWO-COMPONENT RESPONSE REGULATOR"/>
    <property type="match status" value="1"/>
</dbReference>
<dbReference type="Proteomes" id="UP000053300">
    <property type="component" value="Unassembled WGS sequence"/>
</dbReference>
<dbReference type="FunFam" id="1.10.10.10:FF:000005">
    <property type="entry name" value="Two-component system response regulator"/>
    <property type="match status" value="1"/>
</dbReference>
<dbReference type="EMBL" id="CP020121">
    <property type="protein sequence ID" value="AQZ97014.1"/>
    <property type="molecule type" value="Genomic_DNA"/>
</dbReference>
<feature type="domain" description="OmpR/PhoB-type" evidence="9">
    <location>
        <begin position="129"/>
        <end position="227"/>
    </location>
</feature>
<dbReference type="RefSeq" id="WP_054064921.1">
    <property type="nucleotide sequence ID" value="NZ_CATYED010000015.1"/>
</dbReference>
<dbReference type="GeneID" id="83037847"/>
<evidence type="ECO:0000259" key="8">
    <source>
        <dbReference type="PROSITE" id="PS50110"/>
    </source>
</evidence>
<keyword evidence="2" id="KW-0902">Two-component regulatory system</keyword>
<accession>A0A0W7Z3E1</accession>
<dbReference type="CDD" id="cd00383">
    <property type="entry name" value="trans_reg_C"/>
    <property type="match status" value="1"/>
</dbReference>
<dbReference type="SMART" id="SM00862">
    <property type="entry name" value="Trans_reg_C"/>
    <property type="match status" value="1"/>
</dbReference>
<feature type="modified residue" description="4-aspartylphosphate" evidence="6">
    <location>
        <position position="52"/>
    </location>
</feature>
<dbReference type="SMART" id="SM00448">
    <property type="entry name" value="REC"/>
    <property type="match status" value="1"/>
</dbReference>
<dbReference type="Pfam" id="PF00072">
    <property type="entry name" value="Response_reg"/>
    <property type="match status" value="1"/>
</dbReference>
<dbReference type="KEGG" id="cke:B5M06_00770"/>
<evidence type="ECO:0000313" key="10">
    <source>
        <dbReference type="EMBL" id="AQZ97014.1"/>
    </source>
</evidence>
<gene>
    <name evidence="11" type="ORF">AS359_05255</name>
    <name evidence="10" type="ORF">B5M06_00770</name>
</gene>
<accession>A0A1V0BB21</accession>
<name>A0A0W7Z3E1_9BURK</name>
<dbReference type="InterPro" id="IPR039420">
    <property type="entry name" value="WalR-like"/>
</dbReference>
<dbReference type="PROSITE" id="PS50110">
    <property type="entry name" value="RESPONSE_REGULATORY"/>
    <property type="match status" value="1"/>
</dbReference>
<reference evidence="10 13" key="2">
    <citation type="submission" date="2017-03" db="EMBL/GenBank/DDBJ databases">
        <title>Rapid Whole Genome Sequencing of Comamonas kerstersii Causing Continuous ambulatory Peritoneal Dialysis-Associated Peritonitis.</title>
        <authorList>
            <person name="Zheng B."/>
        </authorList>
    </citation>
    <scope>NUCLEOTIDE SEQUENCE [LARGE SCALE GENOMIC DNA]</scope>
    <source>
        <strain evidence="10 13">8943</strain>
    </source>
</reference>
<dbReference type="GO" id="GO:0006355">
    <property type="term" value="P:regulation of DNA-templated transcription"/>
    <property type="evidence" value="ECO:0007669"/>
    <property type="project" value="InterPro"/>
</dbReference>
<keyword evidence="4 7" id="KW-0238">DNA-binding</keyword>
<dbReference type="Pfam" id="PF00486">
    <property type="entry name" value="Trans_reg_C"/>
    <property type="match status" value="1"/>
</dbReference>
<dbReference type="AlphaFoldDB" id="A0A0W7Z3E1"/>
<evidence type="ECO:0000256" key="2">
    <source>
        <dbReference type="ARBA" id="ARBA00023012"/>
    </source>
</evidence>
<protein>
    <submittedName>
        <fullName evidence="10">DNA-binding response regulator</fullName>
    </submittedName>
</protein>
<evidence type="ECO:0000259" key="9">
    <source>
        <dbReference type="PROSITE" id="PS51755"/>
    </source>
</evidence>
<reference evidence="11 12" key="1">
    <citation type="submission" date="2015-12" db="EMBL/GenBank/DDBJ databases">
        <title>Complete genome sequence of a multi-drug resistant strain Acidovorax sp. 12322-1.</title>
        <authorList>
            <person name="Ming D."/>
            <person name="Wang M."/>
            <person name="Hu S."/>
            <person name="Zhou Y."/>
            <person name="Jiang T."/>
        </authorList>
    </citation>
    <scope>NUCLEOTIDE SEQUENCE [LARGE SCALE GENOMIC DNA]</scope>
    <source>
        <strain evidence="11 12">12322-1</strain>
    </source>
</reference>
<dbReference type="Proteomes" id="UP000242792">
    <property type="component" value="Chromosome"/>
</dbReference>
<evidence type="ECO:0000256" key="6">
    <source>
        <dbReference type="PROSITE-ProRule" id="PRU00169"/>
    </source>
</evidence>